<comment type="catalytic activity">
    <reaction evidence="8">
        <text>L-histidyl-[protein] + UTP = N(tele)-(5'-uridylyl)-L-histidyl-[protein] + diphosphate</text>
        <dbReference type="Rhea" id="RHEA:83891"/>
        <dbReference type="Rhea" id="RHEA-COMP:9745"/>
        <dbReference type="Rhea" id="RHEA-COMP:20239"/>
        <dbReference type="ChEBI" id="CHEBI:29979"/>
        <dbReference type="ChEBI" id="CHEBI:33019"/>
        <dbReference type="ChEBI" id="CHEBI:46398"/>
        <dbReference type="ChEBI" id="CHEBI:233474"/>
    </reaction>
</comment>
<dbReference type="PANTHER" id="PTHR32057">
    <property type="entry name" value="PROTEIN ADENYLYLTRANSFERASE SELO, MITOCHONDRIAL"/>
    <property type="match status" value="1"/>
</dbReference>
<dbReference type="InterPro" id="IPR003846">
    <property type="entry name" value="SelO"/>
</dbReference>
<comment type="catalytic activity">
    <reaction evidence="8">
        <text>L-tyrosyl-[protein] + UTP = O-(5'-uridylyl)-L-tyrosyl-[protein] + diphosphate</text>
        <dbReference type="Rhea" id="RHEA:83887"/>
        <dbReference type="Rhea" id="RHEA-COMP:10136"/>
        <dbReference type="Rhea" id="RHEA-COMP:20238"/>
        <dbReference type="ChEBI" id="CHEBI:33019"/>
        <dbReference type="ChEBI" id="CHEBI:46398"/>
        <dbReference type="ChEBI" id="CHEBI:46858"/>
        <dbReference type="ChEBI" id="CHEBI:90602"/>
    </reaction>
</comment>
<dbReference type="GO" id="GO:0005524">
    <property type="term" value="F:ATP binding"/>
    <property type="evidence" value="ECO:0007669"/>
    <property type="project" value="UniProtKB-UniRule"/>
</dbReference>
<keyword evidence="4 8" id="KW-0479">Metal-binding</keyword>
<dbReference type="PANTHER" id="PTHR32057:SF14">
    <property type="entry name" value="PROTEIN ADENYLYLTRANSFERASE SELO, MITOCHONDRIAL"/>
    <property type="match status" value="1"/>
</dbReference>
<proteinExistence type="inferred from homology"/>
<dbReference type="Pfam" id="PF02696">
    <property type="entry name" value="SelO"/>
    <property type="match status" value="1"/>
</dbReference>
<comment type="catalytic activity">
    <reaction evidence="8">
        <text>L-threonyl-[protein] + ATP = 3-O-(5'-adenylyl)-L-threonyl-[protein] + diphosphate</text>
        <dbReference type="Rhea" id="RHEA:54292"/>
        <dbReference type="Rhea" id="RHEA-COMP:11060"/>
        <dbReference type="Rhea" id="RHEA-COMP:13847"/>
        <dbReference type="ChEBI" id="CHEBI:30013"/>
        <dbReference type="ChEBI" id="CHEBI:30616"/>
        <dbReference type="ChEBI" id="CHEBI:33019"/>
        <dbReference type="ChEBI" id="CHEBI:138113"/>
        <dbReference type="EC" id="2.7.7.108"/>
    </reaction>
</comment>
<comment type="catalytic activity">
    <reaction evidence="8">
        <text>L-tyrosyl-[protein] + ATP = O-(5'-adenylyl)-L-tyrosyl-[protein] + diphosphate</text>
        <dbReference type="Rhea" id="RHEA:54288"/>
        <dbReference type="Rhea" id="RHEA-COMP:10136"/>
        <dbReference type="Rhea" id="RHEA-COMP:13846"/>
        <dbReference type="ChEBI" id="CHEBI:30616"/>
        <dbReference type="ChEBI" id="CHEBI:33019"/>
        <dbReference type="ChEBI" id="CHEBI:46858"/>
        <dbReference type="ChEBI" id="CHEBI:83624"/>
        <dbReference type="EC" id="2.7.7.108"/>
    </reaction>
</comment>
<dbReference type="RefSeq" id="WP_139866655.1">
    <property type="nucleotide sequence ID" value="NZ_CP040949.1"/>
</dbReference>
<keyword evidence="3 8" id="KW-0548">Nucleotidyltransferase</keyword>
<feature type="binding site" evidence="8">
    <location>
        <position position="268"/>
    </location>
    <ligand>
        <name>Mg(2+)</name>
        <dbReference type="ChEBI" id="CHEBI:18420"/>
    </ligand>
</feature>
<dbReference type="EC" id="2.7.7.108" evidence="8"/>
<evidence type="ECO:0000256" key="7">
    <source>
        <dbReference type="ARBA" id="ARBA00022842"/>
    </source>
</evidence>
<feature type="binding site" evidence="8">
    <location>
        <position position="96"/>
    </location>
    <ligand>
        <name>ATP</name>
        <dbReference type="ChEBI" id="CHEBI:30616"/>
    </ligand>
</feature>
<feature type="binding site" evidence="8">
    <location>
        <position position="182"/>
    </location>
    <ligand>
        <name>ATP</name>
        <dbReference type="ChEBI" id="CHEBI:30616"/>
    </ligand>
</feature>
<keyword evidence="2 8" id="KW-0808">Transferase</keyword>
<feature type="binding site" evidence="8">
    <location>
        <position position="98"/>
    </location>
    <ligand>
        <name>ATP</name>
        <dbReference type="ChEBI" id="CHEBI:30616"/>
    </ligand>
</feature>
<accession>A0AAX1EXK1</accession>
<keyword evidence="7 8" id="KW-0460">Magnesium</keyword>
<evidence type="ECO:0000256" key="5">
    <source>
        <dbReference type="ARBA" id="ARBA00022741"/>
    </source>
</evidence>
<comment type="catalytic activity">
    <reaction evidence="8">
        <text>L-seryl-[protein] + UTP = O-(5'-uridylyl)-L-seryl-[protein] + diphosphate</text>
        <dbReference type="Rhea" id="RHEA:64604"/>
        <dbReference type="Rhea" id="RHEA-COMP:9863"/>
        <dbReference type="Rhea" id="RHEA-COMP:16635"/>
        <dbReference type="ChEBI" id="CHEBI:29999"/>
        <dbReference type="ChEBI" id="CHEBI:33019"/>
        <dbReference type="ChEBI" id="CHEBI:46398"/>
        <dbReference type="ChEBI" id="CHEBI:156051"/>
    </reaction>
</comment>
<dbReference type="HAMAP" id="MF_00692">
    <property type="entry name" value="SelO"/>
    <property type="match status" value="1"/>
</dbReference>
<name>A0AAX1EXK1_9PROT</name>
<gene>
    <name evidence="8" type="primary">ydiU</name>
    <name evidence="8" type="synonym">selO</name>
    <name evidence="9" type="ORF">FIT94_00370</name>
</gene>
<dbReference type="EMBL" id="CP040953">
    <property type="protein sequence ID" value="QDC40558.1"/>
    <property type="molecule type" value="Genomic_DNA"/>
</dbReference>
<evidence type="ECO:0000313" key="10">
    <source>
        <dbReference type="Proteomes" id="UP000314901"/>
    </source>
</evidence>
<evidence type="ECO:0000256" key="3">
    <source>
        <dbReference type="ARBA" id="ARBA00022695"/>
    </source>
</evidence>
<feature type="binding site" evidence="8">
    <location>
        <position position="99"/>
    </location>
    <ligand>
        <name>ATP</name>
        <dbReference type="ChEBI" id="CHEBI:30616"/>
    </ligand>
</feature>
<dbReference type="GO" id="GO:0000287">
    <property type="term" value="F:magnesium ion binding"/>
    <property type="evidence" value="ECO:0007669"/>
    <property type="project" value="UniProtKB-UniRule"/>
</dbReference>
<evidence type="ECO:0000256" key="8">
    <source>
        <dbReference type="HAMAP-Rule" id="MF_00692"/>
    </source>
</evidence>
<comment type="function">
    <text evidence="8">Nucleotidyltransferase involved in the post-translational modification of proteins. It can catalyze the addition of adenosine monophosphate (AMP) or uridine monophosphate (UMP) to a protein, resulting in modifications known as AMPylation and UMPylation.</text>
</comment>
<evidence type="ECO:0000256" key="6">
    <source>
        <dbReference type="ARBA" id="ARBA00022840"/>
    </source>
</evidence>
<dbReference type="GO" id="GO:0030145">
    <property type="term" value="F:manganese ion binding"/>
    <property type="evidence" value="ECO:0007669"/>
    <property type="project" value="UniProtKB-UniRule"/>
</dbReference>
<organism evidence="9 10">
    <name type="scientific">Candidatus Methylopumilus universalis</name>
    <dbReference type="NCBI Taxonomy" id="2588536"/>
    <lineage>
        <taxon>Bacteria</taxon>
        <taxon>Pseudomonadati</taxon>
        <taxon>Pseudomonadota</taxon>
        <taxon>Betaproteobacteria</taxon>
        <taxon>Nitrosomonadales</taxon>
        <taxon>Methylophilaceae</taxon>
        <taxon>Candidatus Methylopumilus</taxon>
    </lineage>
</organism>
<dbReference type="EC" id="2.7.7.-" evidence="8"/>
<dbReference type="NCBIfam" id="NF000658">
    <property type="entry name" value="PRK00029.1"/>
    <property type="match status" value="1"/>
</dbReference>
<dbReference type="Proteomes" id="UP000314901">
    <property type="component" value="Chromosome"/>
</dbReference>
<comment type="catalytic activity">
    <reaction evidence="8">
        <text>L-seryl-[protein] + ATP = 3-O-(5'-adenylyl)-L-seryl-[protein] + diphosphate</text>
        <dbReference type="Rhea" id="RHEA:58120"/>
        <dbReference type="Rhea" id="RHEA-COMP:9863"/>
        <dbReference type="Rhea" id="RHEA-COMP:15073"/>
        <dbReference type="ChEBI" id="CHEBI:29999"/>
        <dbReference type="ChEBI" id="CHEBI:30616"/>
        <dbReference type="ChEBI" id="CHEBI:33019"/>
        <dbReference type="ChEBI" id="CHEBI:142516"/>
        <dbReference type="EC" id="2.7.7.108"/>
    </reaction>
</comment>
<keyword evidence="8" id="KW-0464">Manganese</keyword>
<dbReference type="GO" id="GO:0070733">
    <property type="term" value="F:AMPylase activity"/>
    <property type="evidence" value="ECO:0007669"/>
    <property type="project" value="UniProtKB-EC"/>
</dbReference>
<dbReference type="KEGG" id="muv:FIT94_00370"/>
<evidence type="ECO:0000256" key="1">
    <source>
        <dbReference type="ARBA" id="ARBA00009747"/>
    </source>
</evidence>
<comment type="cofactor">
    <cofactor evidence="8">
        <name>Mg(2+)</name>
        <dbReference type="ChEBI" id="CHEBI:18420"/>
    </cofactor>
    <cofactor evidence="8">
        <name>Mn(2+)</name>
        <dbReference type="ChEBI" id="CHEBI:29035"/>
    </cofactor>
</comment>
<evidence type="ECO:0000313" key="9">
    <source>
        <dbReference type="EMBL" id="QDC40558.1"/>
    </source>
</evidence>
<feature type="binding site" evidence="8">
    <location>
        <position position="119"/>
    </location>
    <ligand>
        <name>ATP</name>
        <dbReference type="ChEBI" id="CHEBI:30616"/>
    </ligand>
</feature>
<sequence>MHEINAQKPNTVAWQFNHSYTKLPKDFFAEQLPVKVSNPKLILLNEPLLKSLGLDKEALSREAWGNIFSGNELPEKAHPIAEAYAGHQFGHFGILGDGRAVLLGEHVNPEGDHFDIQFKGSGQTPYSRRGDGRAALGPMLREFIISEAMFALKIPTTRSLAVVTTGESVMRDEVLPGAILTRVAKSHIRVGTFQFASTLNDINKLKALADYTIDRHYPECKAKDNPYLAFLNAVIERQALLISQWMHVGFIHGVMNTDNMSISGETIDYGPCAFMDHYHPETVFSSIDRHGRYAYANQPPIAQWNLARFAETLIPLIDHNTDKSIELASQSVNNFSDQFQKAWLRGMREKLGLFNEGANDIELINELLVLMQRNKADYTLTFRHLSSDAILKDAIFKDASFKVWYKNWIHCIQKQKEGEGTLKLMMLKHNPAVIPRNYLVEKALSLAEVDQDYRFLNNFIAALLKPYEDSKVFGEPPLEEDKSYQTFCGT</sequence>
<feature type="binding site" evidence="8">
    <location>
        <position position="259"/>
    </location>
    <ligand>
        <name>Mg(2+)</name>
        <dbReference type="ChEBI" id="CHEBI:18420"/>
    </ligand>
</feature>
<feature type="binding site" evidence="8">
    <location>
        <position position="189"/>
    </location>
    <ligand>
        <name>ATP</name>
        <dbReference type="ChEBI" id="CHEBI:30616"/>
    </ligand>
</feature>
<feature type="binding site" evidence="8">
    <location>
        <position position="131"/>
    </location>
    <ligand>
        <name>ATP</name>
        <dbReference type="ChEBI" id="CHEBI:30616"/>
    </ligand>
</feature>
<keyword evidence="5 8" id="KW-0547">Nucleotide-binding</keyword>
<feature type="active site" description="Proton acceptor" evidence="8">
    <location>
        <position position="258"/>
    </location>
</feature>
<comment type="similarity">
    <text evidence="1 8">Belongs to the SELO family.</text>
</comment>
<evidence type="ECO:0000256" key="4">
    <source>
        <dbReference type="ARBA" id="ARBA00022723"/>
    </source>
</evidence>
<reference evidence="9 10" key="1">
    <citation type="journal article" date="2019" name="ISME J.">
        <title>Evolution in action: habitat transition from sediment to the pelagial leads to genome streamlining in Methylophilaceae.</title>
        <authorList>
            <person name="Salcher M."/>
            <person name="Schaefle D."/>
            <person name="Kaspar M."/>
            <person name="Neuenschwander S.M."/>
            <person name="Ghai R."/>
        </authorList>
    </citation>
    <scope>NUCLEOTIDE SEQUENCE [LARGE SCALE GENOMIC DNA]</scope>
    <source>
        <strain evidence="9 10">MMS-RVI-51</strain>
    </source>
</reference>
<feature type="binding site" evidence="8">
    <location>
        <position position="132"/>
    </location>
    <ligand>
        <name>ATP</name>
        <dbReference type="ChEBI" id="CHEBI:30616"/>
    </ligand>
</feature>
<feature type="binding site" evidence="8">
    <location>
        <position position="268"/>
    </location>
    <ligand>
        <name>ATP</name>
        <dbReference type="ChEBI" id="CHEBI:30616"/>
    </ligand>
</feature>
<keyword evidence="6 8" id="KW-0067">ATP-binding</keyword>
<evidence type="ECO:0000256" key="2">
    <source>
        <dbReference type="ARBA" id="ARBA00022679"/>
    </source>
</evidence>
<protein>
    <recommendedName>
        <fullName evidence="8">Protein nucleotidyltransferase YdiU</fullName>
        <ecNumber evidence="8">2.7.7.-</ecNumber>
    </recommendedName>
    <alternativeName>
        <fullName evidence="8">Protein adenylyltransferase YdiU</fullName>
        <ecNumber evidence="8">2.7.7.108</ecNumber>
    </alternativeName>
    <alternativeName>
        <fullName evidence="8">Protein uridylyltransferase YdiU</fullName>
        <ecNumber evidence="8">2.7.7.-</ecNumber>
    </alternativeName>
</protein>
<dbReference type="AlphaFoldDB" id="A0AAX1EXK1"/>
<dbReference type="GeneID" id="66284318"/>